<dbReference type="SUPFAM" id="SSF90123">
    <property type="entry name" value="ABC transporter transmembrane region"/>
    <property type="match status" value="1"/>
</dbReference>
<dbReference type="CDD" id="cd18548">
    <property type="entry name" value="ABC_6TM_Tm287_like"/>
    <property type="match status" value="1"/>
</dbReference>
<keyword evidence="5 7" id="KW-1133">Transmembrane helix</keyword>
<dbReference type="InterPro" id="IPR011527">
    <property type="entry name" value="ABC1_TM_dom"/>
</dbReference>
<dbReference type="InterPro" id="IPR039421">
    <property type="entry name" value="Type_1_exporter"/>
</dbReference>
<feature type="transmembrane region" description="Helical" evidence="7">
    <location>
        <begin position="163"/>
        <end position="182"/>
    </location>
</feature>
<comment type="caution">
    <text evidence="10">The sequence shown here is derived from an EMBL/GenBank/DDBJ whole genome shotgun (WGS) entry which is preliminary data.</text>
</comment>
<dbReference type="PROSITE" id="PS00211">
    <property type="entry name" value="ABC_TRANSPORTER_1"/>
    <property type="match status" value="1"/>
</dbReference>
<gene>
    <name evidence="10" type="ORF">ACFFK0_26120</name>
</gene>
<dbReference type="EMBL" id="JBHLWN010000105">
    <property type="protein sequence ID" value="MFC0215878.1"/>
    <property type="molecule type" value="Genomic_DNA"/>
</dbReference>
<dbReference type="InterPro" id="IPR003439">
    <property type="entry name" value="ABC_transporter-like_ATP-bd"/>
</dbReference>
<dbReference type="Pfam" id="PF00664">
    <property type="entry name" value="ABC_membrane"/>
    <property type="match status" value="1"/>
</dbReference>
<feature type="transmembrane region" description="Helical" evidence="7">
    <location>
        <begin position="139"/>
        <end position="157"/>
    </location>
</feature>
<evidence type="ECO:0000256" key="2">
    <source>
        <dbReference type="ARBA" id="ARBA00022692"/>
    </source>
</evidence>
<dbReference type="InterPro" id="IPR017871">
    <property type="entry name" value="ABC_transporter-like_CS"/>
</dbReference>
<dbReference type="SMART" id="SM00382">
    <property type="entry name" value="AAA"/>
    <property type="match status" value="1"/>
</dbReference>
<keyword evidence="6 7" id="KW-0472">Membrane</keyword>
<dbReference type="InterPro" id="IPR003593">
    <property type="entry name" value="AAA+_ATPase"/>
</dbReference>
<organism evidence="10 11">
    <name type="scientific">Paenibacillus chartarius</name>
    <dbReference type="NCBI Taxonomy" id="747481"/>
    <lineage>
        <taxon>Bacteria</taxon>
        <taxon>Bacillati</taxon>
        <taxon>Bacillota</taxon>
        <taxon>Bacilli</taxon>
        <taxon>Bacillales</taxon>
        <taxon>Paenibacillaceae</taxon>
        <taxon>Paenibacillus</taxon>
    </lineage>
</organism>
<dbReference type="InterPro" id="IPR027417">
    <property type="entry name" value="P-loop_NTPase"/>
</dbReference>
<dbReference type="PANTHER" id="PTHR43394">
    <property type="entry name" value="ATP-DEPENDENT PERMEASE MDL1, MITOCHONDRIAL"/>
    <property type="match status" value="1"/>
</dbReference>
<evidence type="ECO:0000313" key="10">
    <source>
        <dbReference type="EMBL" id="MFC0215878.1"/>
    </source>
</evidence>
<dbReference type="PROSITE" id="PS50893">
    <property type="entry name" value="ABC_TRANSPORTER_2"/>
    <property type="match status" value="1"/>
</dbReference>
<dbReference type="GO" id="GO:0005524">
    <property type="term" value="F:ATP binding"/>
    <property type="evidence" value="ECO:0007669"/>
    <property type="project" value="UniProtKB-KW"/>
</dbReference>
<feature type="domain" description="ABC transporter" evidence="8">
    <location>
        <begin position="340"/>
        <end position="576"/>
    </location>
</feature>
<dbReference type="PROSITE" id="PS50929">
    <property type="entry name" value="ABC_TM1F"/>
    <property type="match status" value="1"/>
</dbReference>
<feature type="transmembrane region" description="Helical" evidence="7">
    <location>
        <begin position="18"/>
        <end position="37"/>
    </location>
</feature>
<evidence type="ECO:0000313" key="11">
    <source>
        <dbReference type="Proteomes" id="UP001589776"/>
    </source>
</evidence>
<evidence type="ECO:0000256" key="5">
    <source>
        <dbReference type="ARBA" id="ARBA00022989"/>
    </source>
</evidence>
<keyword evidence="4 10" id="KW-0067">ATP-binding</keyword>
<keyword evidence="3" id="KW-0547">Nucleotide-binding</keyword>
<comment type="subcellular location">
    <subcellularLocation>
        <location evidence="1">Cell membrane</location>
        <topology evidence="1">Multi-pass membrane protein</topology>
    </subcellularLocation>
</comment>
<dbReference type="Gene3D" id="3.40.50.300">
    <property type="entry name" value="P-loop containing nucleotide triphosphate hydrolases"/>
    <property type="match status" value="1"/>
</dbReference>
<proteinExistence type="predicted"/>
<dbReference type="Pfam" id="PF00005">
    <property type="entry name" value="ABC_tran"/>
    <property type="match status" value="1"/>
</dbReference>
<feature type="transmembrane region" description="Helical" evidence="7">
    <location>
        <begin position="57"/>
        <end position="78"/>
    </location>
</feature>
<evidence type="ECO:0000256" key="6">
    <source>
        <dbReference type="ARBA" id="ARBA00023136"/>
    </source>
</evidence>
<dbReference type="SUPFAM" id="SSF52540">
    <property type="entry name" value="P-loop containing nucleoside triphosphate hydrolases"/>
    <property type="match status" value="1"/>
</dbReference>
<dbReference type="Gene3D" id="1.20.1560.10">
    <property type="entry name" value="ABC transporter type 1, transmembrane domain"/>
    <property type="match status" value="1"/>
</dbReference>
<name>A0ABV6DT99_9BACL</name>
<keyword evidence="11" id="KW-1185">Reference proteome</keyword>
<evidence type="ECO:0000259" key="9">
    <source>
        <dbReference type="PROSITE" id="PS50929"/>
    </source>
</evidence>
<evidence type="ECO:0000256" key="7">
    <source>
        <dbReference type="SAM" id="Phobius"/>
    </source>
</evidence>
<feature type="transmembrane region" description="Helical" evidence="7">
    <location>
        <begin position="241"/>
        <end position="264"/>
    </location>
</feature>
<dbReference type="PANTHER" id="PTHR43394:SF1">
    <property type="entry name" value="ATP-BINDING CASSETTE SUB-FAMILY B MEMBER 10, MITOCHONDRIAL"/>
    <property type="match status" value="1"/>
</dbReference>
<dbReference type="InterPro" id="IPR036640">
    <property type="entry name" value="ABC1_TM_sf"/>
</dbReference>
<dbReference type="Proteomes" id="UP001589776">
    <property type="component" value="Unassembled WGS sequence"/>
</dbReference>
<accession>A0ABV6DT99</accession>
<feature type="transmembrane region" description="Helical" evidence="7">
    <location>
        <begin position="284"/>
        <end position="303"/>
    </location>
</feature>
<evidence type="ECO:0000256" key="4">
    <source>
        <dbReference type="ARBA" id="ARBA00022840"/>
    </source>
</evidence>
<evidence type="ECO:0000256" key="3">
    <source>
        <dbReference type="ARBA" id="ARBA00022741"/>
    </source>
</evidence>
<dbReference type="RefSeq" id="WP_377473489.1">
    <property type="nucleotide sequence ID" value="NZ_JBHLWN010000105.1"/>
</dbReference>
<evidence type="ECO:0000256" key="1">
    <source>
        <dbReference type="ARBA" id="ARBA00004651"/>
    </source>
</evidence>
<sequence>MPEESEAGVFRKYYRKHGFMFGVAILFLTIEAAADLLQPTIMAHIIDEGVAEGRMDYVVKMGAFMLLITALGAIGASVRNIVSSRVSGQFGAELRADLFRHIQKLGFAKLDRFERASLIVRMTNDVTQVQNFANGLMRIFVKAPLLCIGSLIMAVRLNPELSLVLVVVVPLAGLFVAMNLRIGVPYFTRMQKALDRVNGIIREYLAGVRVVKAFHRYDAETLKFDGANGEYRDRATDAARIVAFFSPTVMLTMNMGIVAVLWFGGHRVSGGGMQVGHIVAFINYMTQMLYAFMVVTMVFTMFVRAKGSAARIGEVLAERNDMAWVDGAVSAARASERGMVEFDAVTCRYGKADSAPALRDVSFVCRPGETIGIIGSTGSGKSTLVGLIPRYYEADSGTVKVNGIDVRLCDPKELRRRIAVVPQKTMLFTGTVADNIRWGNEEATREQVEQAARMAEAHEFISKLPEGYDAPVGQGGTGFSGGQKQRLAIARALVRQPDILILDDCTSAVDAATEARIKSALRTYAKGLTCILIAQRITSVIDADRIVVLDQGELAGIGSHAELMDSCRVYREIYESQLGKEGNSHAASV</sequence>
<reference evidence="10 11" key="1">
    <citation type="submission" date="2024-09" db="EMBL/GenBank/DDBJ databases">
        <authorList>
            <person name="Sun Q."/>
            <person name="Mori K."/>
        </authorList>
    </citation>
    <scope>NUCLEOTIDE SEQUENCE [LARGE SCALE GENOMIC DNA]</scope>
    <source>
        <strain evidence="10 11">CCM 7759</strain>
    </source>
</reference>
<keyword evidence="2 7" id="KW-0812">Transmembrane</keyword>
<feature type="domain" description="ABC transmembrane type-1" evidence="9">
    <location>
        <begin position="23"/>
        <end position="304"/>
    </location>
</feature>
<evidence type="ECO:0000259" key="8">
    <source>
        <dbReference type="PROSITE" id="PS50893"/>
    </source>
</evidence>
<protein>
    <submittedName>
        <fullName evidence="10">ABC transporter ATP-binding protein</fullName>
    </submittedName>
</protein>